<dbReference type="Proteomes" id="UP001290462">
    <property type="component" value="Unassembled WGS sequence"/>
</dbReference>
<proteinExistence type="predicted"/>
<accession>A0AAW9JQX5</accession>
<gene>
    <name evidence="1" type="ORF">RAK27_09420</name>
</gene>
<sequence>MKPEYQWIEKLIATLPGAEIVYKDAWQAFTFLIGGKIFAILGTSTGENLLTIKGDPARNEELKELYSDIIPGYHVNKTHWISAKLASPEIPQALLENSLEAAYFLVLGKLPKKVRAQFETEKD</sequence>
<organism evidence="1 2">
    <name type="scientific">Carnobacterium maltaromaticum</name>
    <name type="common">Carnobacterium piscicola</name>
    <dbReference type="NCBI Taxonomy" id="2751"/>
    <lineage>
        <taxon>Bacteria</taxon>
        <taxon>Bacillati</taxon>
        <taxon>Bacillota</taxon>
        <taxon>Bacilli</taxon>
        <taxon>Lactobacillales</taxon>
        <taxon>Carnobacteriaceae</taxon>
        <taxon>Carnobacterium</taxon>
    </lineage>
</organism>
<dbReference type="PANTHER" id="PTHR35145:SF1">
    <property type="entry name" value="CYTOPLASMIC PROTEIN"/>
    <property type="match status" value="1"/>
</dbReference>
<evidence type="ECO:0000313" key="2">
    <source>
        <dbReference type="Proteomes" id="UP001290462"/>
    </source>
</evidence>
<dbReference type="Pfam" id="PF04237">
    <property type="entry name" value="YjbR"/>
    <property type="match status" value="1"/>
</dbReference>
<dbReference type="Gene3D" id="3.90.1150.30">
    <property type="match status" value="1"/>
</dbReference>
<evidence type="ECO:0000313" key="1">
    <source>
        <dbReference type="EMBL" id="MDZ5758872.1"/>
    </source>
</evidence>
<dbReference type="GeneID" id="83605130"/>
<dbReference type="PANTHER" id="PTHR35145">
    <property type="entry name" value="CYTOPLASMIC PROTEIN-RELATED"/>
    <property type="match status" value="1"/>
</dbReference>
<reference evidence="1" key="1">
    <citation type="submission" date="2023-08" db="EMBL/GenBank/DDBJ databases">
        <title>Genomic characterization of piscicolin 126 produced by Carnobacterium maltaromaticum CM22 strain isolated from salmon (Salmo salar).</title>
        <authorList>
            <person name="Gonzalez-Gragera E."/>
            <person name="Garcia-Lopez J.D."/>
            <person name="Teso-Perez C."/>
            <person name="Gimenez-Hernandez I."/>
            <person name="Peralta-Sanchez J.M."/>
            <person name="Valdivia E."/>
            <person name="Montalban-Lopez M."/>
            <person name="Martin-Platero A.M."/>
            <person name="Banos A."/>
            <person name="Martinez-Bueno M."/>
        </authorList>
    </citation>
    <scope>NUCLEOTIDE SEQUENCE</scope>
    <source>
        <strain evidence="1">CM22</strain>
    </source>
</reference>
<dbReference type="EMBL" id="JAVBVO010000003">
    <property type="protein sequence ID" value="MDZ5758872.1"/>
    <property type="molecule type" value="Genomic_DNA"/>
</dbReference>
<keyword evidence="1" id="KW-0238">DNA-binding</keyword>
<dbReference type="GO" id="GO:0003677">
    <property type="term" value="F:DNA binding"/>
    <property type="evidence" value="ECO:0007669"/>
    <property type="project" value="UniProtKB-KW"/>
</dbReference>
<dbReference type="InterPro" id="IPR038056">
    <property type="entry name" value="YjbR-like_sf"/>
</dbReference>
<dbReference type="SUPFAM" id="SSF142906">
    <property type="entry name" value="YjbR-like"/>
    <property type="match status" value="1"/>
</dbReference>
<protein>
    <submittedName>
        <fullName evidence="1">MmcQ/YjbR family DNA-binding protein</fullName>
    </submittedName>
</protein>
<dbReference type="InterPro" id="IPR007351">
    <property type="entry name" value="YjbR"/>
</dbReference>
<dbReference type="RefSeq" id="WP_015077292.1">
    <property type="nucleotide sequence ID" value="NZ_BJOJ01000076.1"/>
</dbReference>
<name>A0AAW9JQX5_CARML</name>
<dbReference type="AlphaFoldDB" id="A0AAW9JQX5"/>
<comment type="caution">
    <text evidence="1">The sequence shown here is derived from an EMBL/GenBank/DDBJ whole genome shotgun (WGS) entry which is preliminary data.</text>
</comment>
<dbReference type="InterPro" id="IPR058532">
    <property type="entry name" value="YjbR/MT2646/Rv2570-like"/>
</dbReference>